<evidence type="ECO:0000313" key="8">
    <source>
        <dbReference type="Proteomes" id="UP001501195"/>
    </source>
</evidence>
<protein>
    <recommendedName>
        <fullName evidence="9">HAMP domain-containing protein</fullName>
    </recommendedName>
</protein>
<feature type="domain" description="PPM-type phosphatase" evidence="6">
    <location>
        <begin position="291"/>
        <end position="511"/>
    </location>
</feature>
<dbReference type="InterPro" id="IPR052016">
    <property type="entry name" value="Bact_Sigma-Reg"/>
</dbReference>
<dbReference type="EMBL" id="BAABIL010000015">
    <property type="protein sequence ID" value="GAA4962116.1"/>
    <property type="molecule type" value="Genomic_DNA"/>
</dbReference>
<dbReference type="Pfam" id="PF00672">
    <property type="entry name" value="HAMP"/>
    <property type="match status" value="1"/>
</dbReference>
<keyword evidence="2" id="KW-0378">Hydrolase</keyword>
<proteinExistence type="predicted"/>
<gene>
    <name evidence="7" type="ORF">GCM10023225_02100</name>
</gene>
<dbReference type="PANTHER" id="PTHR43156">
    <property type="entry name" value="STAGE II SPORULATION PROTEIN E-RELATED"/>
    <property type="match status" value="1"/>
</dbReference>
<dbReference type="InterPro" id="IPR003660">
    <property type="entry name" value="HAMP_dom"/>
</dbReference>
<evidence type="ECO:0000313" key="7">
    <source>
        <dbReference type="EMBL" id="GAA4962116.1"/>
    </source>
</evidence>
<dbReference type="Proteomes" id="UP001501195">
    <property type="component" value="Unassembled WGS sequence"/>
</dbReference>
<dbReference type="Pfam" id="PF07228">
    <property type="entry name" value="SpoIIE"/>
    <property type="match status" value="1"/>
</dbReference>
<dbReference type="RefSeq" id="WP_345710445.1">
    <property type="nucleotide sequence ID" value="NZ_BAABIL010000015.1"/>
</dbReference>
<name>A0ABP9H607_9ACTN</name>
<dbReference type="InterPro" id="IPR036457">
    <property type="entry name" value="PPM-type-like_dom_sf"/>
</dbReference>
<accession>A0ABP9H607</accession>
<dbReference type="PANTHER" id="PTHR43156:SF2">
    <property type="entry name" value="STAGE II SPORULATION PROTEIN E"/>
    <property type="match status" value="1"/>
</dbReference>
<organism evidence="7 8">
    <name type="scientific">Kineococcus glutinatus</name>
    <dbReference type="NCBI Taxonomy" id="1070872"/>
    <lineage>
        <taxon>Bacteria</taxon>
        <taxon>Bacillati</taxon>
        <taxon>Actinomycetota</taxon>
        <taxon>Actinomycetes</taxon>
        <taxon>Kineosporiales</taxon>
        <taxon>Kineosporiaceae</taxon>
        <taxon>Kineococcus</taxon>
    </lineage>
</organism>
<evidence type="ECO:0000256" key="3">
    <source>
        <dbReference type="ARBA" id="ARBA00022989"/>
    </source>
</evidence>
<evidence type="ECO:0000256" key="2">
    <source>
        <dbReference type="ARBA" id="ARBA00022801"/>
    </source>
</evidence>
<keyword evidence="8" id="KW-1185">Reference proteome</keyword>
<dbReference type="Gene3D" id="6.10.340.10">
    <property type="match status" value="1"/>
</dbReference>
<dbReference type="PROSITE" id="PS51746">
    <property type="entry name" value="PPM_2"/>
    <property type="match status" value="1"/>
</dbReference>
<dbReference type="SMART" id="SM00304">
    <property type="entry name" value="HAMP"/>
    <property type="match status" value="1"/>
</dbReference>
<keyword evidence="3" id="KW-1133">Transmembrane helix</keyword>
<evidence type="ECO:0000259" key="5">
    <source>
        <dbReference type="PROSITE" id="PS50885"/>
    </source>
</evidence>
<dbReference type="PROSITE" id="PS50885">
    <property type="entry name" value="HAMP"/>
    <property type="match status" value="1"/>
</dbReference>
<feature type="region of interest" description="Disordered" evidence="4">
    <location>
        <begin position="529"/>
        <end position="550"/>
    </location>
</feature>
<evidence type="ECO:0000259" key="6">
    <source>
        <dbReference type="PROSITE" id="PS51746"/>
    </source>
</evidence>
<dbReference type="SMART" id="SM00331">
    <property type="entry name" value="PP2C_SIG"/>
    <property type="match status" value="1"/>
</dbReference>
<feature type="domain" description="HAMP" evidence="5">
    <location>
        <begin position="205"/>
        <end position="257"/>
    </location>
</feature>
<dbReference type="InterPro" id="IPR001932">
    <property type="entry name" value="PPM-type_phosphatase-like_dom"/>
</dbReference>
<keyword evidence="3" id="KW-0472">Membrane</keyword>
<sequence>MTLQTRVSALAAVVLVLGVVLLGVVVTGQSRDGELNARLDSWRALLHRQDEVSDALARWHHAQRDYLVTGSAQRLADSERHRAAMDAALDALSAELPADEPEIRVATGHMIAEILAVKITTDPEVAARSREDRDEAGRLVRIRADAPGLDRVLDAAERVQRLTEEGQRDAIAASRDAADQLQVQQGVVAGLALLLVPTVLLLVRRWILLPLSRTRERLLRVSSGDLQVPVEVDGPPELADVAAAAEAMRRRILDELAASVASREALEQGEPLVVEVRAQLEPHPAPRVPGWTSAAALRPAEGVLAGDWYDVIALPDGSLAALVADVSGHGARAGIVAMQVKRALESSLHLDPRPHVALGVAARVFAEEAERFASCLVAVLDPASGVVRYANAGHPPPLVVAPGGDGGVRVVDSLDVTGPLLSWLHGDDPDAWHTGTVRLPAGAALLAFTDGLVEARPPAGGEELGVEGVVAVLHEVGDLAPQHVVDAVLEAARRHSGGRVRDDVTVIVLARTSAQVPPGDPAPLLAAPAETTRGIGAVPPRPRIAPGDRP</sequence>
<reference evidence="8" key="1">
    <citation type="journal article" date="2019" name="Int. J. Syst. Evol. Microbiol.">
        <title>The Global Catalogue of Microorganisms (GCM) 10K type strain sequencing project: providing services to taxonomists for standard genome sequencing and annotation.</title>
        <authorList>
            <consortium name="The Broad Institute Genomics Platform"/>
            <consortium name="The Broad Institute Genome Sequencing Center for Infectious Disease"/>
            <person name="Wu L."/>
            <person name="Ma J."/>
        </authorList>
    </citation>
    <scope>NUCLEOTIDE SEQUENCE [LARGE SCALE GENOMIC DNA]</scope>
    <source>
        <strain evidence="8">JCM 18126</strain>
    </source>
</reference>
<evidence type="ECO:0000256" key="1">
    <source>
        <dbReference type="ARBA" id="ARBA00022692"/>
    </source>
</evidence>
<dbReference type="Gene3D" id="3.60.40.10">
    <property type="entry name" value="PPM-type phosphatase domain"/>
    <property type="match status" value="1"/>
</dbReference>
<evidence type="ECO:0008006" key="9">
    <source>
        <dbReference type="Google" id="ProtNLM"/>
    </source>
</evidence>
<evidence type="ECO:0000256" key="4">
    <source>
        <dbReference type="SAM" id="MobiDB-lite"/>
    </source>
</evidence>
<dbReference type="SUPFAM" id="SSF81606">
    <property type="entry name" value="PP2C-like"/>
    <property type="match status" value="1"/>
</dbReference>
<keyword evidence="1" id="KW-0812">Transmembrane</keyword>
<comment type="caution">
    <text evidence="7">The sequence shown here is derived from an EMBL/GenBank/DDBJ whole genome shotgun (WGS) entry which is preliminary data.</text>
</comment>